<comment type="caution">
    <text evidence="2">The sequence shown here is derived from an EMBL/GenBank/DDBJ whole genome shotgun (WGS) entry which is preliminary data.</text>
</comment>
<protein>
    <recommendedName>
        <fullName evidence="4">Glycosyl transferase family 2</fullName>
    </recommendedName>
</protein>
<dbReference type="AlphaFoldDB" id="A0A2T0LAL5"/>
<keyword evidence="1" id="KW-0812">Transmembrane</keyword>
<dbReference type="SUPFAM" id="SSF53448">
    <property type="entry name" value="Nucleotide-diphospho-sugar transferases"/>
    <property type="match status" value="1"/>
</dbReference>
<gene>
    <name evidence="2" type="ORF">CLV97_1456</name>
</gene>
<proteinExistence type="predicted"/>
<dbReference type="RefSeq" id="WP_106346729.1">
    <property type="nucleotide sequence ID" value="NZ_PVNE01000045.1"/>
</dbReference>
<keyword evidence="3" id="KW-1185">Reference proteome</keyword>
<evidence type="ECO:0000313" key="2">
    <source>
        <dbReference type="EMBL" id="PRX38594.1"/>
    </source>
</evidence>
<reference evidence="2 3" key="1">
    <citation type="submission" date="2018-03" db="EMBL/GenBank/DDBJ databases">
        <title>Genomic Encyclopedia of Archaeal and Bacterial Type Strains, Phase II (KMG-II): from individual species to whole genera.</title>
        <authorList>
            <person name="Goeker M."/>
        </authorList>
    </citation>
    <scope>NUCLEOTIDE SEQUENCE [LARGE SCALE GENOMIC DNA]</scope>
    <source>
        <strain evidence="2 3">DSM 44946</strain>
    </source>
</reference>
<dbReference type="Gene3D" id="3.90.550.10">
    <property type="entry name" value="Spore Coat Polysaccharide Biosynthesis Protein SpsA, Chain A"/>
    <property type="match status" value="1"/>
</dbReference>
<organism evidence="2 3">
    <name type="scientific">Planifilum fimeticola</name>
    <dbReference type="NCBI Taxonomy" id="201975"/>
    <lineage>
        <taxon>Bacteria</taxon>
        <taxon>Bacillati</taxon>
        <taxon>Bacillota</taxon>
        <taxon>Bacilli</taxon>
        <taxon>Bacillales</taxon>
        <taxon>Thermoactinomycetaceae</taxon>
        <taxon>Planifilum</taxon>
    </lineage>
</organism>
<evidence type="ECO:0000313" key="3">
    <source>
        <dbReference type="Proteomes" id="UP000237797"/>
    </source>
</evidence>
<accession>A0A2T0LAL5</accession>
<feature type="transmembrane region" description="Helical" evidence="1">
    <location>
        <begin position="6"/>
        <end position="26"/>
    </location>
</feature>
<sequence>MEWVLWGMALYGSLWLLLVAFARAMLLRFEPAGTHLVVVTRNSQGCVEWVVRSFFFWSWLSGRSCQIICLDTGSSDDTLIILKRLKHRYPWIRIRSVREHQLADRMAEEGADAERVVVMDLRNRQYGWEIPFDLQG</sequence>
<evidence type="ECO:0008006" key="4">
    <source>
        <dbReference type="Google" id="ProtNLM"/>
    </source>
</evidence>
<dbReference type="OrthoDB" id="2990399at2"/>
<keyword evidence="1" id="KW-0472">Membrane</keyword>
<dbReference type="InterPro" id="IPR029044">
    <property type="entry name" value="Nucleotide-diphossugar_trans"/>
</dbReference>
<name>A0A2T0LAL5_9BACL</name>
<dbReference type="Proteomes" id="UP000237797">
    <property type="component" value="Unassembled WGS sequence"/>
</dbReference>
<evidence type="ECO:0000256" key="1">
    <source>
        <dbReference type="SAM" id="Phobius"/>
    </source>
</evidence>
<dbReference type="EMBL" id="PVNE01000045">
    <property type="protein sequence ID" value="PRX38594.1"/>
    <property type="molecule type" value="Genomic_DNA"/>
</dbReference>
<keyword evidence="1" id="KW-1133">Transmembrane helix</keyword>